<organism evidence="4 5">
    <name type="scientific">Paenibacillus vini</name>
    <dbReference type="NCBI Taxonomy" id="1476024"/>
    <lineage>
        <taxon>Bacteria</taxon>
        <taxon>Bacillati</taxon>
        <taxon>Bacillota</taxon>
        <taxon>Bacilli</taxon>
        <taxon>Bacillales</taxon>
        <taxon>Paenibacillaceae</taxon>
        <taxon>Paenibacillus</taxon>
    </lineage>
</organism>
<keyword evidence="1 2" id="KW-0129">CBS domain</keyword>
<dbReference type="EMBL" id="BOSL01000002">
    <property type="protein sequence ID" value="GIP51892.1"/>
    <property type="molecule type" value="Genomic_DNA"/>
</dbReference>
<accession>A0ABQ4M7E8</accession>
<dbReference type="Gene3D" id="3.10.580.10">
    <property type="entry name" value="CBS-domain"/>
    <property type="match status" value="1"/>
</dbReference>
<reference evidence="4 5" key="1">
    <citation type="submission" date="2021-03" db="EMBL/GenBank/DDBJ databases">
        <title>Antimicrobial resistance genes in bacteria isolated from Japanese honey, and their potential for conferring macrolide and lincosamide resistance in the American foulbrood pathogen Paenibacillus larvae.</title>
        <authorList>
            <person name="Okamoto M."/>
            <person name="Kumagai M."/>
            <person name="Kanamori H."/>
            <person name="Takamatsu D."/>
        </authorList>
    </citation>
    <scope>NUCLEOTIDE SEQUENCE [LARGE SCALE GENOMIC DNA]</scope>
    <source>
        <strain evidence="4 5">J42TS3</strain>
    </source>
</reference>
<name>A0ABQ4M7E8_9BACL</name>
<evidence type="ECO:0000259" key="3">
    <source>
        <dbReference type="PROSITE" id="PS51371"/>
    </source>
</evidence>
<evidence type="ECO:0000313" key="5">
    <source>
        <dbReference type="Proteomes" id="UP000679992"/>
    </source>
</evidence>
<dbReference type="InterPro" id="IPR000644">
    <property type="entry name" value="CBS_dom"/>
</dbReference>
<evidence type="ECO:0000256" key="2">
    <source>
        <dbReference type="PROSITE-ProRule" id="PRU00703"/>
    </source>
</evidence>
<dbReference type="PANTHER" id="PTHR43080:SF2">
    <property type="entry name" value="CBS DOMAIN-CONTAINING PROTEIN"/>
    <property type="match status" value="1"/>
</dbReference>
<protein>
    <submittedName>
        <fullName evidence="4">CBS domain-containing protein</fullName>
    </submittedName>
</protein>
<dbReference type="PANTHER" id="PTHR43080">
    <property type="entry name" value="CBS DOMAIN-CONTAINING PROTEIN CBSX3, MITOCHONDRIAL"/>
    <property type="match status" value="1"/>
</dbReference>
<evidence type="ECO:0000313" key="4">
    <source>
        <dbReference type="EMBL" id="GIP51892.1"/>
    </source>
</evidence>
<dbReference type="InterPro" id="IPR046342">
    <property type="entry name" value="CBS_dom_sf"/>
</dbReference>
<dbReference type="Pfam" id="PF00571">
    <property type="entry name" value="CBS"/>
    <property type="match status" value="2"/>
</dbReference>
<dbReference type="RefSeq" id="WP_213653938.1">
    <property type="nucleotide sequence ID" value="NZ_BOSL01000002.1"/>
</dbReference>
<gene>
    <name evidence="4" type="ORF">J42TS3_09270</name>
</gene>
<evidence type="ECO:0000256" key="1">
    <source>
        <dbReference type="ARBA" id="ARBA00023122"/>
    </source>
</evidence>
<comment type="caution">
    <text evidence="4">The sequence shown here is derived from an EMBL/GenBank/DDBJ whole genome shotgun (WGS) entry which is preliminary data.</text>
</comment>
<dbReference type="InterPro" id="IPR051257">
    <property type="entry name" value="Diverse_CBS-Domain"/>
</dbReference>
<feature type="domain" description="CBS" evidence="3">
    <location>
        <begin position="8"/>
        <end position="66"/>
    </location>
</feature>
<dbReference type="CDD" id="cd04622">
    <property type="entry name" value="CBS_pair_HRP1_like"/>
    <property type="match status" value="1"/>
</dbReference>
<proteinExistence type="predicted"/>
<dbReference type="SMART" id="SM00116">
    <property type="entry name" value="CBS"/>
    <property type="match status" value="2"/>
</dbReference>
<sequence>MKKVSEIMTRDVVTVTPEDNVFEVAVKMKQHGTGFIPVVEKGGDKLIGVITDRDLVVRGIAEKHPGSTAVETVMTKGIKTASPDTSVDAAAELMAEQQIRRLPVTEGDRLIGIVSIGDLAVRNIFADNAGEALAEISEHVH</sequence>
<dbReference type="Proteomes" id="UP000679992">
    <property type="component" value="Unassembled WGS sequence"/>
</dbReference>
<feature type="domain" description="CBS" evidence="3">
    <location>
        <begin position="74"/>
        <end position="131"/>
    </location>
</feature>
<dbReference type="SUPFAM" id="SSF54631">
    <property type="entry name" value="CBS-domain pair"/>
    <property type="match status" value="1"/>
</dbReference>
<keyword evidence="5" id="KW-1185">Reference proteome</keyword>
<dbReference type="PROSITE" id="PS51371">
    <property type="entry name" value="CBS"/>
    <property type="match status" value="2"/>
</dbReference>